<evidence type="ECO:0000256" key="1">
    <source>
        <dbReference type="SAM" id="MobiDB-lite"/>
    </source>
</evidence>
<accession>A0A8D8LW86</accession>
<reference evidence="2" key="1">
    <citation type="submission" date="2021-05" db="EMBL/GenBank/DDBJ databases">
        <authorList>
            <person name="Alioto T."/>
            <person name="Alioto T."/>
            <person name="Gomez Garrido J."/>
        </authorList>
    </citation>
    <scope>NUCLEOTIDE SEQUENCE</scope>
</reference>
<dbReference type="EMBL" id="HBUF01039093">
    <property type="protein sequence ID" value="CAG6617524.1"/>
    <property type="molecule type" value="Transcribed_RNA"/>
</dbReference>
<dbReference type="EMBL" id="HBUF01039092">
    <property type="protein sequence ID" value="CAG6617522.1"/>
    <property type="molecule type" value="Transcribed_RNA"/>
</dbReference>
<dbReference type="AlphaFoldDB" id="A0A8D8LW86"/>
<feature type="region of interest" description="Disordered" evidence="1">
    <location>
        <begin position="1"/>
        <end position="82"/>
    </location>
</feature>
<protein>
    <submittedName>
        <fullName evidence="2">Uncharacterized protein</fullName>
    </submittedName>
</protein>
<sequence length="108" mass="12061">MDHKSPSSPSLLRNKASSKSFKPIRSDSCKAIPSPSSTHNPNKRPSLVESLSFYMKNTSLDEETKGPDPSSPKAPKRIVSTWKSVCDKSKDRTRELIKKWKTGEGGEW</sequence>
<feature type="compositionally biased region" description="Polar residues" evidence="1">
    <location>
        <begin position="1"/>
        <end position="20"/>
    </location>
</feature>
<proteinExistence type="predicted"/>
<organism evidence="2">
    <name type="scientific">Cacopsylla melanoneura</name>
    <dbReference type="NCBI Taxonomy" id="428564"/>
    <lineage>
        <taxon>Eukaryota</taxon>
        <taxon>Metazoa</taxon>
        <taxon>Ecdysozoa</taxon>
        <taxon>Arthropoda</taxon>
        <taxon>Hexapoda</taxon>
        <taxon>Insecta</taxon>
        <taxon>Pterygota</taxon>
        <taxon>Neoptera</taxon>
        <taxon>Paraneoptera</taxon>
        <taxon>Hemiptera</taxon>
        <taxon>Sternorrhyncha</taxon>
        <taxon>Psylloidea</taxon>
        <taxon>Psyllidae</taxon>
        <taxon>Psyllinae</taxon>
        <taxon>Cacopsylla</taxon>
    </lineage>
</organism>
<evidence type="ECO:0000313" key="2">
    <source>
        <dbReference type="EMBL" id="CAG6617524.1"/>
    </source>
</evidence>
<name>A0A8D8LW86_9HEMI</name>